<dbReference type="InterPro" id="IPR000504">
    <property type="entry name" value="RRM_dom"/>
</dbReference>
<dbReference type="Proteomes" id="UP000050792">
    <property type="component" value="Unassembled WGS sequence"/>
</dbReference>
<feature type="domain" description="RRM" evidence="2">
    <location>
        <begin position="264"/>
        <end position="334"/>
    </location>
</feature>
<sequence length="399" mass="45159">MISVKRTARGELDCKARTRKHSKKSKSTGCPSTKLSGIDIDLDKLNQTCSVKKEYPKNKKLSRESKKRILQKSISETKELTHGTRKLLLTSLPCSVNQTILRDIFPSVIHLNLRNTAGSKHALLDFSSNDDYLDAVNRLKSIEFDGTKPNYQAVVGYTENTVQSNLSKQFVTNSPNCLIIRNLPYSLTATEIKEHFPMANRVHLGVNKFGIFNGSCILEMKNKNDLQVVIDECKHKYINNRLVRANLQCKSKSESSKPPYASYGLKLKEVPNVIDDDRIKALFPETSLTGLSSASRKDSNTRNVFIFFKKSAQRKAAFKMFKNEVIMGYPISCRLWVPTSRRRKSQIKKIEEKVNDTVLNYKVPKSNELHENGIKLNMEKCGNVSSSFPKKLVFESDGG</sequence>
<reference evidence="3" key="1">
    <citation type="submission" date="2022-06" db="EMBL/GenBank/DDBJ databases">
        <authorList>
            <person name="Berger JAMES D."/>
            <person name="Berger JAMES D."/>
        </authorList>
    </citation>
    <scope>NUCLEOTIDE SEQUENCE [LARGE SCALE GENOMIC DNA]</scope>
</reference>
<reference evidence="4" key="2">
    <citation type="submission" date="2023-11" db="UniProtKB">
        <authorList>
            <consortium name="WormBaseParasite"/>
        </authorList>
    </citation>
    <scope>IDENTIFICATION</scope>
</reference>
<evidence type="ECO:0000313" key="3">
    <source>
        <dbReference type="Proteomes" id="UP000050792"/>
    </source>
</evidence>
<evidence type="ECO:0000256" key="1">
    <source>
        <dbReference type="SAM" id="MobiDB-lite"/>
    </source>
</evidence>
<dbReference type="Gene3D" id="3.30.70.330">
    <property type="match status" value="1"/>
</dbReference>
<keyword evidence="3" id="KW-1185">Reference proteome</keyword>
<feature type="region of interest" description="Disordered" evidence="1">
    <location>
        <begin position="1"/>
        <end position="31"/>
    </location>
</feature>
<dbReference type="WBParaSite" id="SRDH1_11230.2">
    <property type="protein sequence ID" value="SRDH1_11230.2"/>
    <property type="gene ID" value="SRDH1_11230"/>
</dbReference>
<evidence type="ECO:0000259" key="2">
    <source>
        <dbReference type="SMART" id="SM00360"/>
    </source>
</evidence>
<dbReference type="AlphaFoldDB" id="A0AA85EJT1"/>
<protein>
    <recommendedName>
        <fullName evidence="2">RRM domain-containing protein</fullName>
    </recommendedName>
</protein>
<dbReference type="SUPFAM" id="SSF54928">
    <property type="entry name" value="RNA-binding domain, RBD"/>
    <property type="match status" value="2"/>
</dbReference>
<dbReference type="InterPro" id="IPR012677">
    <property type="entry name" value="Nucleotide-bd_a/b_plait_sf"/>
</dbReference>
<organism evidence="3 4">
    <name type="scientific">Schistosoma rodhaini</name>
    <dbReference type="NCBI Taxonomy" id="6188"/>
    <lineage>
        <taxon>Eukaryota</taxon>
        <taxon>Metazoa</taxon>
        <taxon>Spiralia</taxon>
        <taxon>Lophotrochozoa</taxon>
        <taxon>Platyhelminthes</taxon>
        <taxon>Trematoda</taxon>
        <taxon>Digenea</taxon>
        <taxon>Strigeidida</taxon>
        <taxon>Schistosomatoidea</taxon>
        <taxon>Schistosomatidae</taxon>
        <taxon>Schistosoma</taxon>
    </lineage>
</organism>
<feature type="domain" description="RRM" evidence="2">
    <location>
        <begin position="86"/>
        <end position="152"/>
    </location>
</feature>
<accession>A0AA85EJT1</accession>
<feature type="compositionally biased region" description="Basic residues" evidence="1">
    <location>
        <begin position="17"/>
        <end position="26"/>
    </location>
</feature>
<dbReference type="SMART" id="SM00360">
    <property type="entry name" value="RRM"/>
    <property type="match status" value="3"/>
</dbReference>
<feature type="domain" description="RRM" evidence="2">
    <location>
        <begin position="177"/>
        <end position="246"/>
    </location>
</feature>
<dbReference type="Pfam" id="PF00076">
    <property type="entry name" value="RRM_1"/>
    <property type="match status" value="1"/>
</dbReference>
<dbReference type="InterPro" id="IPR035979">
    <property type="entry name" value="RBD_domain_sf"/>
</dbReference>
<evidence type="ECO:0000313" key="4">
    <source>
        <dbReference type="WBParaSite" id="SRDH1_11230.2"/>
    </source>
</evidence>
<proteinExistence type="predicted"/>
<dbReference type="GO" id="GO:0003723">
    <property type="term" value="F:RNA binding"/>
    <property type="evidence" value="ECO:0007669"/>
    <property type="project" value="InterPro"/>
</dbReference>
<name>A0AA85EJT1_9TREM</name>